<gene>
    <name evidence="2" type="ORF">DWY25_16425</name>
</gene>
<feature type="domain" description="Damage-control phosphatase ARMT1-like metal-binding" evidence="1">
    <location>
        <begin position="4"/>
        <end position="273"/>
    </location>
</feature>
<dbReference type="Gene3D" id="3.40.50.10880">
    <property type="entry name" value="Uncharacterised protein PF01937, DUF89, domain 3"/>
    <property type="match status" value="1"/>
</dbReference>
<dbReference type="InterPro" id="IPR002791">
    <property type="entry name" value="ARMT1-like_metal-bd"/>
</dbReference>
<organism evidence="2 3">
    <name type="scientific">Holdemania filiformis</name>
    <dbReference type="NCBI Taxonomy" id="61171"/>
    <lineage>
        <taxon>Bacteria</taxon>
        <taxon>Bacillati</taxon>
        <taxon>Bacillota</taxon>
        <taxon>Erysipelotrichia</taxon>
        <taxon>Erysipelotrichales</taxon>
        <taxon>Erysipelotrichaceae</taxon>
        <taxon>Holdemania</taxon>
    </lineage>
</organism>
<accession>A0A412FIR2</accession>
<evidence type="ECO:0000313" key="3">
    <source>
        <dbReference type="Proteomes" id="UP000284178"/>
    </source>
</evidence>
<dbReference type="PIRSF" id="PIRSF006593">
    <property type="entry name" value="UCP006593"/>
    <property type="match status" value="1"/>
</dbReference>
<dbReference type="EMBL" id="QRUP01000029">
    <property type="protein sequence ID" value="RGR68039.1"/>
    <property type="molecule type" value="Genomic_DNA"/>
</dbReference>
<evidence type="ECO:0000259" key="1">
    <source>
        <dbReference type="Pfam" id="PF01937"/>
    </source>
</evidence>
<dbReference type="InterPro" id="IPR036075">
    <property type="entry name" value="ARMT-1-like_metal-bd_sf"/>
</dbReference>
<sequence>MKIQDACLPCITAQTVSCAALIPESDRPAFYRSVFHMLAQLDFNQPAPAAIGAVYQLVKQTLRTEDPYASLRQRVNESLLAEVPALSLRISQAPDPFAEALRLAILANSFDFNPIHHPNFNRMLTEFKTALDVPFVLETKTLKQALSEARTLLVLGDNFGEVVIDALLLEQIHQLNPDLNLVYAVRGQPVVNDVIAADARQAGIHRYAQILSNGDDALGTLLPRTSPEFQAIYHQADLLLCKGQANYECLIDQPEKSRYFLLKIKCSVLALRTGLPIGTLACLATPAGL</sequence>
<dbReference type="SUPFAM" id="SSF111321">
    <property type="entry name" value="AF1104-like"/>
    <property type="match status" value="1"/>
</dbReference>
<comment type="caution">
    <text evidence="2">The sequence shown here is derived from an EMBL/GenBank/DDBJ whole genome shotgun (WGS) entry which is preliminary data.</text>
</comment>
<name>A0A412FIR2_9FIRM</name>
<dbReference type="Proteomes" id="UP000284178">
    <property type="component" value="Unassembled WGS sequence"/>
</dbReference>
<dbReference type="Pfam" id="PF01937">
    <property type="entry name" value="ARMT1-like_dom"/>
    <property type="match status" value="1"/>
</dbReference>
<evidence type="ECO:0000313" key="2">
    <source>
        <dbReference type="EMBL" id="RGR68039.1"/>
    </source>
</evidence>
<dbReference type="AlphaFoldDB" id="A0A412FIR2"/>
<dbReference type="Gene3D" id="1.10.285.20">
    <property type="entry name" value="Uncharacterised protein PF01937, DUF89, domain 2"/>
    <property type="match status" value="1"/>
</dbReference>
<dbReference type="InterPro" id="IPR014444">
    <property type="entry name" value="PH1575-like"/>
</dbReference>
<proteinExistence type="predicted"/>
<dbReference type="RefSeq" id="WP_117896144.1">
    <property type="nucleotide sequence ID" value="NZ_CABJCV010000029.1"/>
</dbReference>
<keyword evidence="3" id="KW-1185">Reference proteome</keyword>
<protein>
    <submittedName>
        <fullName evidence="2">DUF89 family protein</fullName>
    </submittedName>
</protein>
<dbReference type="GeneID" id="83016983"/>
<reference evidence="2 3" key="1">
    <citation type="submission" date="2018-08" db="EMBL/GenBank/DDBJ databases">
        <title>A genome reference for cultivated species of the human gut microbiota.</title>
        <authorList>
            <person name="Zou Y."/>
            <person name="Xue W."/>
            <person name="Luo G."/>
        </authorList>
    </citation>
    <scope>NUCLEOTIDE SEQUENCE [LARGE SCALE GENOMIC DNA]</scope>
    <source>
        <strain evidence="2 3">AF24-29</strain>
    </source>
</reference>